<evidence type="ECO:0000256" key="1">
    <source>
        <dbReference type="SAM" id="SignalP"/>
    </source>
</evidence>
<dbReference type="EMBL" id="JACIGO010000002">
    <property type="protein sequence ID" value="MBB4290603.1"/>
    <property type="molecule type" value="Genomic_DNA"/>
</dbReference>
<reference evidence="2 3" key="1">
    <citation type="submission" date="2020-08" db="EMBL/GenBank/DDBJ databases">
        <title>Genomic Encyclopedia of Type Strains, Phase IV (KMG-V): Genome sequencing to study the core and pangenomes of soil and plant-associated prokaryotes.</title>
        <authorList>
            <person name="Whitman W."/>
        </authorList>
    </citation>
    <scope>NUCLEOTIDE SEQUENCE [LARGE SCALE GENOMIC DNA]</scope>
    <source>
        <strain evidence="2 3">SEMIA 415</strain>
    </source>
</reference>
<proteinExistence type="predicted"/>
<sequence>MKLTLSMAMLLISVSGAFAGPFGLDKGMKQGALDIQAPMEAGAYLLKSVPKPHDDFQMYAVTLGEQAGVCRIVAMSAEIENDRYGVALRAKFENIRSQLAQNYGSSTLYDTLGNSALYNDNSEWTMALTKRERVYSAEWKISNSAEKSGIREIRLSLAGQSRDSGMVTLLYIFDNVDDCLQEIGAKGRSAL</sequence>
<name>A0AAE2MJM7_RHILE</name>
<comment type="caution">
    <text evidence="2">The sequence shown here is derived from an EMBL/GenBank/DDBJ whole genome shotgun (WGS) entry which is preliminary data.</text>
</comment>
<evidence type="ECO:0000313" key="2">
    <source>
        <dbReference type="EMBL" id="MBB4290603.1"/>
    </source>
</evidence>
<accession>A0AAE2MJM7</accession>
<dbReference type="RefSeq" id="WP_183607516.1">
    <property type="nucleotide sequence ID" value="NZ_JACHAZ010000001.1"/>
</dbReference>
<feature type="chain" id="PRO_5041928987" evidence="1">
    <location>
        <begin position="20"/>
        <end position="191"/>
    </location>
</feature>
<evidence type="ECO:0000313" key="3">
    <source>
        <dbReference type="Proteomes" id="UP000538507"/>
    </source>
</evidence>
<keyword evidence="1" id="KW-0732">Signal</keyword>
<feature type="signal peptide" evidence="1">
    <location>
        <begin position="1"/>
        <end position="19"/>
    </location>
</feature>
<organism evidence="2 3">
    <name type="scientific">Rhizobium leguminosarum</name>
    <dbReference type="NCBI Taxonomy" id="384"/>
    <lineage>
        <taxon>Bacteria</taxon>
        <taxon>Pseudomonadati</taxon>
        <taxon>Pseudomonadota</taxon>
        <taxon>Alphaproteobacteria</taxon>
        <taxon>Hyphomicrobiales</taxon>
        <taxon>Rhizobiaceae</taxon>
        <taxon>Rhizobium/Agrobacterium group</taxon>
        <taxon>Rhizobium</taxon>
    </lineage>
</organism>
<dbReference type="Proteomes" id="UP000538507">
    <property type="component" value="Unassembled WGS sequence"/>
</dbReference>
<dbReference type="AlphaFoldDB" id="A0AAE2MJM7"/>
<gene>
    <name evidence="2" type="ORF">GGE16_002643</name>
</gene>
<protein>
    <submittedName>
        <fullName evidence="2">Uncharacterized protein</fullName>
    </submittedName>
</protein>